<dbReference type="EMBL" id="CP045860">
    <property type="protein sequence ID" value="QGH49002.1"/>
    <property type="molecule type" value="Genomic_DNA"/>
</dbReference>
<keyword evidence="3" id="KW-1185">Reference proteome</keyword>
<reference evidence="2" key="3">
    <citation type="submission" date="2019-11" db="EMBL/GenBank/DDBJ databases">
        <title>Complete genome sequence of Vibrio owensii SH-14 isolated from shrimp with acute hepatopancreatic necrosis diease.</title>
        <authorList>
            <person name="Liang X."/>
            <person name="Wang Y."/>
        </authorList>
    </citation>
    <scope>NUCLEOTIDE SEQUENCE</scope>
    <source>
        <strain evidence="2">SH14</strain>
    </source>
</reference>
<evidence type="ECO:0000313" key="3">
    <source>
        <dbReference type="Proteomes" id="UP000272136"/>
    </source>
</evidence>
<reference evidence="1 3" key="2">
    <citation type="submission" date="2018-10" db="EMBL/GenBank/DDBJ databases">
        <title>Whole Genome of Vibrio owensii strain 170502, isolated from Acute Hepatopancreatic Necrosis Disease (AHPND) shrimp.</title>
        <authorList>
            <person name="Yan M."/>
            <person name="Wang X."/>
            <person name="Wang Y."/>
        </authorList>
    </citation>
    <scope>NUCLEOTIDE SEQUENCE [LARGE SCALE GENOMIC DNA]</scope>
    <source>
        <strain evidence="1 3">1700302</strain>
    </source>
</reference>
<proteinExistence type="predicted"/>
<dbReference type="Proteomes" id="UP000272136">
    <property type="component" value="Chromosome 2"/>
</dbReference>
<name>A0AAP9KBX0_9VIBR</name>
<evidence type="ECO:0000313" key="2">
    <source>
        <dbReference type="EMBL" id="QGH49002.1"/>
    </source>
</evidence>
<dbReference type="AlphaFoldDB" id="A0AAP9KBX0"/>
<evidence type="ECO:0000313" key="1">
    <source>
        <dbReference type="EMBL" id="AYO16837.1"/>
    </source>
</evidence>
<dbReference type="Proteomes" id="UP000390336">
    <property type="component" value="Chromosome 2"/>
</dbReference>
<reference evidence="2 4" key="1">
    <citation type="journal article" date="2015" name="Genome Announc.">
        <title>Draft Genome Sequence of Vibrio owensii Strain SH-14, Which Causes Shrimp Acute Hepatopancreatic Necrosis Disease.</title>
        <authorList>
            <person name="Liu L."/>
            <person name="Xiao J."/>
            <person name="Xia X."/>
            <person name="Pan Y."/>
            <person name="Yan S."/>
            <person name="Wang Y."/>
        </authorList>
    </citation>
    <scope>NUCLEOTIDE SEQUENCE [LARGE SCALE GENOMIC DNA]</scope>
    <source>
        <strain evidence="2 4">SH14</strain>
    </source>
</reference>
<accession>A0AAP9KBX0</accession>
<protein>
    <submittedName>
        <fullName evidence="2">Uncharacterized protein</fullName>
    </submittedName>
</protein>
<gene>
    <name evidence="2" type="ORF">APZ19_17855</name>
    <name evidence="1" type="ORF">D0812_20800</name>
</gene>
<dbReference type="RefSeq" id="WP_054823807.1">
    <property type="nucleotide sequence ID" value="NZ_CP033138.1"/>
</dbReference>
<dbReference type="EMBL" id="CP033138">
    <property type="protein sequence ID" value="AYO16837.1"/>
    <property type="molecule type" value="Genomic_DNA"/>
</dbReference>
<evidence type="ECO:0000313" key="4">
    <source>
        <dbReference type="Proteomes" id="UP000390336"/>
    </source>
</evidence>
<dbReference type="SUPFAM" id="SSF56399">
    <property type="entry name" value="ADP-ribosylation"/>
    <property type="match status" value="1"/>
</dbReference>
<organism evidence="2 4">
    <name type="scientific">Vibrio owensii</name>
    <dbReference type="NCBI Taxonomy" id="696485"/>
    <lineage>
        <taxon>Bacteria</taxon>
        <taxon>Pseudomonadati</taxon>
        <taxon>Pseudomonadota</taxon>
        <taxon>Gammaproteobacteria</taxon>
        <taxon>Vibrionales</taxon>
        <taxon>Vibrionaceae</taxon>
        <taxon>Vibrio</taxon>
    </lineage>
</organism>
<sequence>MTYEFTGFHGTDAGNVSNIQKYNFAESRNDDEWLGYGVYFFTGGISCPEGNAIEWAKNQAFNKDTRSYDYEEFAVLKVKANVNSVLDTTTMEGLTAFNQLRDALIEKHDSYFKMNRNVFCDDRFMWNLVSQTMKLDAIIHNLYIKDKTQRLKKIRSNVPNTTVLCVKVADSIDINSIEVVNEGRVV</sequence>